<sequence>MVWLSCDGERPADRDALGPLAYWPRPGLPAAYFPYDNTPGYLSPIVAVQMLNPTLHQIINIRCRAWAPNIRYTDSLKERLGSTHLEIMID</sequence>
<keyword evidence="3" id="KW-0812">Transmembrane</keyword>
<protein>
    <submittedName>
        <fullName evidence="7">Uncharacterized protein</fullName>
    </submittedName>
</protein>
<keyword evidence="5" id="KW-1133">Transmembrane helix</keyword>
<dbReference type="EMBL" id="BGZK01001370">
    <property type="protein sequence ID" value="GBP78469.1"/>
    <property type="molecule type" value="Genomic_DNA"/>
</dbReference>
<accession>A0A4C1YUX4</accession>
<comment type="caution">
    <text evidence="7">The sequence shown here is derived from an EMBL/GenBank/DDBJ whole genome shotgun (WGS) entry which is preliminary data.</text>
</comment>
<evidence type="ECO:0000256" key="1">
    <source>
        <dbReference type="ARBA" id="ARBA00004606"/>
    </source>
</evidence>
<dbReference type="InterPro" id="IPR038702">
    <property type="entry name" value="Na/K_ATPase_sub_beta_sf"/>
</dbReference>
<dbReference type="AlphaFoldDB" id="A0A4C1YUX4"/>
<evidence type="ECO:0000313" key="7">
    <source>
        <dbReference type="EMBL" id="GBP78469.1"/>
    </source>
</evidence>
<proteinExistence type="inferred from homology"/>
<evidence type="ECO:0000256" key="4">
    <source>
        <dbReference type="ARBA" id="ARBA00022968"/>
    </source>
</evidence>
<dbReference type="Proteomes" id="UP000299102">
    <property type="component" value="Unassembled WGS sequence"/>
</dbReference>
<dbReference type="GO" id="GO:0030007">
    <property type="term" value="P:intracellular potassium ion homeostasis"/>
    <property type="evidence" value="ECO:0007669"/>
    <property type="project" value="TreeGrafter"/>
</dbReference>
<dbReference type="PANTHER" id="PTHR11523">
    <property type="entry name" value="SODIUM/POTASSIUM-DEPENDENT ATPASE BETA SUBUNIT"/>
    <property type="match status" value="1"/>
</dbReference>
<name>A0A4C1YUX4_EUMVA</name>
<evidence type="ECO:0000256" key="2">
    <source>
        <dbReference type="ARBA" id="ARBA00005876"/>
    </source>
</evidence>
<dbReference type="PANTHER" id="PTHR11523:SF28">
    <property type="entry name" value="NA_K-ATPASE BETA SUBUNIT ISOFORM 4-RELATED"/>
    <property type="match status" value="1"/>
</dbReference>
<dbReference type="InterPro" id="IPR000402">
    <property type="entry name" value="Na/K_ATPase_sub_beta"/>
</dbReference>
<dbReference type="GO" id="GO:0005890">
    <property type="term" value="C:sodium:potassium-exchanging ATPase complex"/>
    <property type="evidence" value="ECO:0007669"/>
    <property type="project" value="InterPro"/>
</dbReference>
<dbReference type="Gene3D" id="2.60.40.1660">
    <property type="entry name" value="Na, k-atpase alpha subunit"/>
    <property type="match status" value="1"/>
</dbReference>
<evidence type="ECO:0000256" key="5">
    <source>
        <dbReference type="ARBA" id="ARBA00022989"/>
    </source>
</evidence>
<dbReference type="GO" id="GO:0006883">
    <property type="term" value="P:intracellular sodium ion homeostasis"/>
    <property type="evidence" value="ECO:0007669"/>
    <property type="project" value="TreeGrafter"/>
</dbReference>
<evidence type="ECO:0000256" key="3">
    <source>
        <dbReference type="ARBA" id="ARBA00022692"/>
    </source>
</evidence>
<evidence type="ECO:0000256" key="6">
    <source>
        <dbReference type="ARBA" id="ARBA00023136"/>
    </source>
</evidence>
<keyword evidence="6" id="KW-0472">Membrane</keyword>
<dbReference type="Pfam" id="PF00287">
    <property type="entry name" value="Na_K-ATPase"/>
    <property type="match status" value="1"/>
</dbReference>
<keyword evidence="8" id="KW-1185">Reference proteome</keyword>
<dbReference type="STRING" id="151549.A0A4C1YUX4"/>
<dbReference type="GO" id="GO:0036376">
    <property type="term" value="P:sodium ion export across plasma membrane"/>
    <property type="evidence" value="ECO:0007669"/>
    <property type="project" value="TreeGrafter"/>
</dbReference>
<dbReference type="GO" id="GO:1990573">
    <property type="term" value="P:potassium ion import across plasma membrane"/>
    <property type="evidence" value="ECO:0007669"/>
    <property type="project" value="TreeGrafter"/>
</dbReference>
<comment type="similarity">
    <text evidence="2">Belongs to the X(+)/potassium ATPases subunit beta family.</text>
</comment>
<comment type="subcellular location">
    <subcellularLocation>
        <location evidence="1">Membrane</location>
        <topology evidence="1">Single-pass type II membrane protein</topology>
    </subcellularLocation>
</comment>
<keyword evidence="4" id="KW-0735">Signal-anchor</keyword>
<reference evidence="7 8" key="1">
    <citation type="journal article" date="2019" name="Commun. Biol.">
        <title>The bagworm genome reveals a unique fibroin gene that provides high tensile strength.</title>
        <authorList>
            <person name="Kono N."/>
            <person name="Nakamura H."/>
            <person name="Ohtoshi R."/>
            <person name="Tomita M."/>
            <person name="Numata K."/>
            <person name="Arakawa K."/>
        </authorList>
    </citation>
    <scope>NUCLEOTIDE SEQUENCE [LARGE SCALE GENOMIC DNA]</scope>
</reference>
<dbReference type="OrthoDB" id="5912413at2759"/>
<dbReference type="GO" id="GO:0001671">
    <property type="term" value="F:ATPase activator activity"/>
    <property type="evidence" value="ECO:0007669"/>
    <property type="project" value="TreeGrafter"/>
</dbReference>
<evidence type="ECO:0000313" key="8">
    <source>
        <dbReference type="Proteomes" id="UP000299102"/>
    </source>
</evidence>
<organism evidence="7 8">
    <name type="scientific">Eumeta variegata</name>
    <name type="common">Bagworm moth</name>
    <name type="synonym">Eumeta japonica</name>
    <dbReference type="NCBI Taxonomy" id="151549"/>
    <lineage>
        <taxon>Eukaryota</taxon>
        <taxon>Metazoa</taxon>
        <taxon>Ecdysozoa</taxon>
        <taxon>Arthropoda</taxon>
        <taxon>Hexapoda</taxon>
        <taxon>Insecta</taxon>
        <taxon>Pterygota</taxon>
        <taxon>Neoptera</taxon>
        <taxon>Endopterygota</taxon>
        <taxon>Lepidoptera</taxon>
        <taxon>Glossata</taxon>
        <taxon>Ditrysia</taxon>
        <taxon>Tineoidea</taxon>
        <taxon>Psychidae</taxon>
        <taxon>Oiketicinae</taxon>
        <taxon>Eumeta</taxon>
    </lineage>
</organism>
<gene>
    <name evidence="7" type="ORF">EVAR_52275_1</name>
</gene>